<accession>A0A2A6FPK3</accession>
<proteinExistence type="predicted"/>
<dbReference type="InterPro" id="IPR015422">
    <property type="entry name" value="PyrdxlP-dep_Trfase_small"/>
</dbReference>
<sequence length="112" mass="11760">MSLPSATQCGVEPAVRLRNANPEFCSAIEAELVPQRRAGDADGGQKQAGDGNPALAARGFGDAKFDVVAVLLGDVLQPHTDNRLVTTLSHSVRELADAHPCTRATAGERPCR</sequence>
<gene>
    <name evidence="1" type="ORF">B5766_10780</name>
</gene>
<dbReference type="Gene3D" id="3.90.1150.10">
    <property type="entry name" value="Aspartate Aminotransferase, domain 1"/>
    <property type="match status" value="1"/>
</dbReference>
<dbReference type="AlphaFoldDB" id="A0A2A6FPK3"/>
<evidence type="ECO:0000313" key="1">
    <source>
        <dbReference type="EMBL" id="PDQ34526.1"/>
    </source>
</evidence>
<evidence type="ECO:0000313" key="2">
    <source>
        <dbReference type="Proteomes" id="UP000219994"/>
    </source>
</evidence>
<protein>
    <submittedName>
        <fullName evidence="1">Uncharacterized protein</fullName>
    </submittedName>
</protein>
<reference evidence="2" key="1">
    <citation type="submission" date="2017-03" db="EMBL/GenBank/DDBJ databases">
        <authorList>
            <person name="Lund M.B."/>
        </authorList>
    </citation>
    <scope>NUCLEOTIDE SEQUENCE [LARGE SCALE GENOMIC DNA]</scope>
</reference>
<organism evidence="1 2">
    <name type="scientific">Candidatus Lumbricidiphila eiseniae</name>
    <dbReference type="NCBI Taxonomy" id="1969409"/>
    <lineage>
        <taxon>Bacteria</taxon>
        <taxon>Bacillati</taxon>
        <taxon>Actinomycetota</taxon>
        <taxon>Actinomycetes</taxon>
        <taxon>Micrococcales</taxon>
        <taxon>Microbacteriaceae</taxon>
        <taxon>Candidatus Lumbricidiphila</taxon>
    </lineage>
</organism>
<name>A0A2A6FPK3_9MICO</name>
<comment type="caution">
    <text evidence="1">The sequence shown here is derived from an EMBL/GenBank/DDBJ whole genome shotgun (WGS) entry which is preliminary data.</text>
</comment>
<dbReference type="Proteomes" id="UP000219994">
    <property type="component" value="Unassembled WGS sequence"/>
</dbReference>
<dbReference type="EMBL" id="NAEP01000051">
    <property type="protein sequence ID" value="PDQ34526.1"/>
    <property type="molecule type" value="Genomic_DNA"/>
</dbReference>